<comment type="similarity">
    <text evidence="1">Belongs to the aldo/keto reductase family.</text>
</comment>
<dbReference type="SUPFAM" id="SSF51430">
    <property type="entry name" value="NAD(P)-linked oxidoreductase"/>
    <property type="match status" value="1"/>
</dbReference>
<proteinExistence type="inferred from homology"/>
<name>A0A839E8I6_9MICO</name>
<comment type="caution">
    <text evidence="8">The sequence shown here is derived from an EMBL/GenBank/DDBJ whole genome shotgun (WGS) entry which is preliminary data.</text>
</comment>
<feature type="active site" description="Proton donor" evidence="4">
    <location>
        <position position="8"/>
    </location>
</feature>
<keyword evidence="2" id="KW-0521">NADP</keyword>
<accession>A0A839E8I6</accession>
<keyword evidence="9" id="KW-1185">Reference proteome</keyword>
<dbReference type="PIRSF" id="PIRSF000097">
    <property type="entry name" value="AKR"/>
    <property type="match status" value="1"/>
</dbReference>
<dbReference type="Gene3D" id="3.20.20.100">
    <property type="entry name" value="NADP-dependent oxidoreductase domain"/>
    <property type="match status" value="1"/>
</dbReference>
<protein>
    <submittedName>
        <fullName evidence="8">2,5-diketo-D-gluconate reductase A</fullName>
        <ecNumber evidence="8">1.1.1.346</ecNumber>
    </submittedName>
</protein>
<dbReference type="PANTHER" id="PTHR43827:SF3">
    <property type="entry name" value="NADP-DEPENDENT OXIDOREDUCTASE DOMAIN-CONTAINING PROTEIN"/>
    <property type="match status" value="1"/>
</dbReference>
<sequence length="235" mass="25972">MIDTSFKYGNEAAVGEGIRNSGVDRSEIFIASKFNKESHSVDGVLRAFDDSTRRLKVDHLDLFLIHWPVPWLDRYVDAWRGLVRLLEEKRVSAIGVSNFKPAHLQRIVDATGVVPDVNQIQLSPDIARVGPRAAHERLGTVTVAWSPTGRGDDLRQHPVVVDAAQRYGRSPTQIILRWHVQSGIVPIPRSSNPGRIAENADIFGFELDDDAMARLNSLDQGEGAARDSDSPANGH</sequence>
<dbReference type="InterPro" id="IPR020471">
    <property type="entry name" value="AKR"/>
</dbReference>
<dbReference type="PRINTS" id="PR00069">
    <property type="entry name" value="ALDKETRDTASE"/>
</dbReference>
<dbReference type="GO" id="GO:0016616">
    <property type="term" value="F:oxidoreductase activity, acting on the CH-OH group of donors, NAD or NADP as acceptor"/>
    <property type="evidence" value="ECO:0007669"/>
    <property type="project" value="UniProtKB-ARBA"/>
</dbReference>
<dbReference type="AlphaFoldDB" id="A0A839E8I6"/>
<gene>
    <name evidence="8" type="ORF">FHX53_001088</name>
</gene>
<evidence type="ECO:0000256" key="1">
    <source>
        <dbReference type="ARBA" id="ARBA00007905"/>
    </source>
</evidence>
<feature type="site" description="Lowers pKa of active site Tyr" evidence="6">
    <location>
        <position position="33"/>
    </location>
</feature>
<organism evidence="8 9">
    <name type="scientific">Microcella alkalica</name>
    <dbReference type="NCBI Taxonomy" id="355930"/>
    <lineage>
        <taxon>Bacteria</taxon>
        <taxon>Bacillati</taxon>
        <taxon>Actinomycetota</taxon>
        <taxon>Actinomycetes</taxon>
        <taxon>Micrococcales</taxon>
        <taxon>Microbacteriaceae</taxon>
        <taxon>Microcella</taxon>
    </lineage>
</organism>
<dbReference type="EMBL" id="JACGWX010000002">
    <property type="protein sequence ID" value="MBA8847503.1"/>
    <property type="molecule type" value="Genomic_DNA"/>
</dbReference>
<feature type="binding site" evidence="5">
    <location>
        <position position="66"/>
    </location>
    <ligand>
        <name>substrate</name>
    </ligand>
</feature>
<evidence type="ECO:0000313" key="8">
    <source>
        <dbReference type="EMBL" id="MBA8847503.1"/>
    </source>
</evidence>
<dbReference type="EC" id="1.1.1.346" evidence="8"/>
<evidence type="ECO:0000259" key="7">
    <source>
        <dbReference type="Pfam" id="PF00248"/>
    </source>
</evidence>
<dbReference type="PANTHER" id="PTHR43827">
    <property type="entry name" value="2,5-DIKETO-D-GLUCONIC ACID REDUCTASE"/>
    <property type="match status" value="1"/>
</dbReference>
<dbReference type="Pfam" id="PF00248">
    <property type="entry name" value="Aldo_ket_red"/>
    <property type="match status" value="1"/>
</dbReference>
<dbReference type="Proteomes" id="UP000585905">
    <property type="component" value="Unassembled WGS sequence"/>
</dbReference>
<evidence type="ECO:0000256" key="6">
    <source>
        <dbReference type="PIRSR" id="PIRSR000097-3"/>
    </source>
</evidence>
<reference evidence="8 9" key="1">
    <citation type="submission" date="2020-07" db="EMBL/GenBank/DDBJ databases">
        <title>Sequencing the genomes of 1000 actinobacteria strains.</title>
        <authorList>
            <person name="Klenk H.-P."/>
        </authorList>
    </citation>
    <scope>NUCLEOTIDE SEQUENCE [LARGE SCALE GENOMIC DNA]</scope>
    <source>
        <strain evidence="8 9">DSM 19663</strain>
    </source>
</reference>
<dbReference type="PROSITE" id="PS00063">
    <property type="entry name" value="ALDOKETO_REDUCTASE_3"/>
    <property type="match status" value="1"/>
</dbReference>
<dbReference type="InterPro" id="IPR036812">
    <property type="entry name" value="NAD(P)_OxRdtase_dom_sf"/>
</dbReference>
<evidence type="ECO:0000256" key="3">
    <source>
        <dbReference type="ARBA" id="ARBA00023002"/>
    </source>
</evidence>
<evidence type="ECO:0000256" key="2">
    <source>
        <dbReference type="ARBA" id="ARBA00022857"/>
    </source>
</evidence>
<evidence type="ECO:0000256" key="5">
    <source>
        <dbReference type="PIRSR" id="PIRSR000097-2"/>
    </source>
</evidence>
<keyword evidence="3 8" id="KW-0560">Oxidoreductase</keyword>
<evidence type="ECO:0000256" key="4">
    <source>
        <dbReference type="PIRSR" id="PIRSR000097-1"/>
    </source>
</evidence>
<dbReference type="InterPro" id="IPR018170">
    <property type="entry name" value="Aldo/ket_reductase_CS"/>
</dbReference>
<feature type="domain" description="NADP-dependent oxidoreductase" evidence="7">
    <location>
        <begin position="1"/>
        <end position="219"/>
    </location>
</feature>
<evidence type="ECO:0000313" key="9">
    <source>
        <dbReference type="Proteomes" id="UP000585905"/>
    </source>
</evidence>
<dbReference type="InterPro" id="IPR023210">
    <property type="entry name" value="NADP_OxRdtase_dom"/>
</dbReference>